<keyword evidence="1" id="KW-0962">Peroxisome biogenesis</keyword>
<dbReference type="EMBL" id="MU003807">
    <property type="protein sequence ID" value="KAF2719790.1"/>
    <property type="molecule type" value="Genomic_DNA"/>
</dbReference>
<keyword evidence="7" id="KW-1185">Reference proteome</keyword>
<keyword evidence="5" id="KW-1133">Transmembrane helix</keyword>
<keyword evidence="3" id="KW-0576">Peroxisome</keyword>
<accession>A0A9P4UP99</accession>
<dbReference type="GO" id="GO:0005778">
    <property type="term" value="C:peroxisomal membrane"/>
    <property type="evidence" value="ECO:0007669"/>
    <property type="project" value="UniProtKB-SubCell"/>
</dbReference>
<comment type="subcellular location">
    <subcellularLocation>
        <location evidence="4">Peroxisome membrane</location>
    </subcellularLocation>
</comment>
<dbReference type="Pfam" id="PF05648">
    <property type="entry name" value="PEX11"/>
    <property type="match status" value="1"/>
</dbReference>
<keyword evidence="2 5" id="KW-0472">Membrane</keyword>
<evidence type="ECO:0000313" key="7">
    <source>
        <dbReference type="Proteomes" id="UP000799441"/>
    </source>
</evidence>
<dbReference type="PANTHER" id="PTHR12652">
    <property type="entry name" value="PEROXISOMAL BIOGENESIS FACTOR 11"/>
    <property type="match status" value="1"/>
</dbReference>
<dbReference type="PANTHER" id="PTHR12652:SF23">
    <property type="entry name" value="MICROBODY (PEROXISOME) PROLIFERATION PROTEIN PEROXIN 11B (EUROFUNG)"/>
    <property type="match status" value="1"/>
</dbReference>
<feature type="transmembrane region" description="Helical" evidence="5">
    <location>
        <begin position="26"/>
        <end position="45"/>
    </location>
</feature>
<gene>
    <name evidence="6" type="ORF">K431DRAFT_313888</name>
</gene>
<evidence type="ECO:0000256" key="5">
    <source>
        <dbReference type="SAM" id="Phobius"/>
    </source>
</evidence>
<protein>
    <recommendedName>
        <fullName evidence="8">Peroxisomal biogenesis factor 11</fullName>
    </recommendedName>
</protein>
<evidence type="ECO:0000313" key="6">
    <source>
        <dbReference type="EMBL" id="KAF2719790.1"/>
    </source>
</evidence>
<dbReference type="OrthoDB" id="3636394at2759"/>
<evidence type="ECO:0000256" key="3">
    <source>
        <dbReference type="ARBA" id="ARBA00023140"/>
    </source>
</evidence>
<keyword evidence="5" id="KW-0812">Transmembrane</keyword>
<evidence type="ECO:0000256" key="1">
    <source>
        <dbReference type="ARBA" id="ARBA00022593"/>
    </source>
</evidence>
<evidence type="ECO:0000256" key="2">
    <source>
        <dbReference type="ARBA" id="ARBA00023136"/>
    </source>
</evidence>
<feature type="transmembrane region" description="Helical" evidence="5">
    <location>
        <begin position="249"/>
        <end position="271"/>
    </location>
</feature>
<comment type="caution">
    <text evidence="6">The sequence shown here is derived from an EMBL/GenBank/DDBJ whole genome shotgun (WGS) entry which is preliminary data.</text>
</comment>
<dbReference type="GO" id="GO:0016559">
    <property type="term" value="P:peroxisome fission"/>
    <property type="evidence" value="ECO:0007669"/>
    <property type="project" value="InterPro"/>
</dbReference>
<proteinExistence type="predicted"/>
<reference evidence="6" key="1">
    <citation type="journal article" date="2020" name="Stud. Mycol.">
        <title>101 Dothideomycetes genomes: a test case for predicting lifestyles and emergence of pathogens.</title>
        <authorList>
            <person name="Haridas S."/>
            <person name="Albert R."/>
            <person name="Binder M."/>
            <person name="Bloem J."/>
            <person name="Labutti K."/>
            <person name="Salamov A."/>
            <person name="Andreopoulos B."/>
            <person name="Baker S."/>
            <person name="Barry K."/>
            <person name="Bills G."/>
            <person name="Bluhm B."/>
            <person name="Cannon C."/>
            <person name="Castanera R."/>
            <person name="Culley D."/>
            <person name="Daum C."/>
            <person name="Ezra D."/>
            <person name="Gonzalez J."/>
            <person name="Henrissat B."/>
            <person name="Kuo A."/>
            <person name="Liang C."/>
            <person name="Lipzen A."/>
            <person name="Lutzoni F."/>
            <person name="Magnuson J."/>
            <person name="Mondo S."/>
            <person name="Nolan M."/>
            <person name="Ohm R."/>
            <person name="Pangilinan J."/>
            <person name="Park H.-J."/>
            <person name="Ramirez L."/>
            <person name="Alfaro M."/>
            <person name="Sun H."/>
            <person name="Tritt A."/>
            <person name="Yoshinaga Y."/>
            <person name="Zwiers L.-H."/>
            <person name="Turgeon B."/>
            <person name="Goodwin S."/>
            <person name="Spatafora J."/>
            <person name="Crous P."/>
            <person name="Grigoriev I."/>
        </authorList>
    </citation>
    <scope>NUCLEOTIDE SEQUENCE</scope>
    <source>
        <strain evidence="6">CBS 116435</strain>
    </source>
</reference>
<evidence type="ECO:0008006" key="8">
    <source>
        <dbReference type="Google" id="ProtNLM"/>
    </source>
</evidence>
<name>A0A9P4UP99_9PEZI</name>
<sequence>MSSIATLEQLIAFTTDSVGLERILRFFQAIVLILSSYPPAFGFLLQGPYPGFYKHSSPMVTQAILASIYQRLGQARRYFRVFRFLPAFHAASQMYLLTSGSHPGNVSEVWPIQRMQEWIQVLGHSFNGLWLLLDASTVIDALEIDGLQFWGPELQHMVNIEAQRFWLFSLVCGVFVGLLEIHKLMACSPGPLTGISKVRGNAERRYPAASSEKTFEHATTRLMISGDKCEPQSAQEDAQRLEIRSRLRVIGRAIIANAIDIILPGSVIGWIQIYPGFMGLGMLTTTVLTSTDAWERCGRKVSKKSAAAP</sequence>
<dbReference type="Proteomes" id="UP000799441">
    <property type="component" value="Unassembled WGS sequence"/>
</dbReference>
<organism evidence="6 7">
    <name type="scientific">Polychaeton citri CBS 116435</name>
    <dbReference type="NCBI Taxonomy" id="1314669"/>
    <lineage>
        <taxon>Eukaryota</taxon>
        <taxon>Fungi</taxon>
        <taxon>Dikarya</taxon>
        <taxon>Ascomycota</taxon>
        <taxon>Pezizomycotina</taxon>
        <taxon>Dothideomycetes</taxon>
        <taxon>Dothideomycetidae</taxon>
        <taxon>Capnodiales</taxon>
        <taxon>Capnodiaceae</taxon>
        <taxon>Polychaeton</taxon>
    </lineage>
</organism>
<evidence type="ECO:0000256" key="4">
    <source>
        <dbReference type="ARBA" id="ARBA00046271"/>
    </source>
</evidence>
<dbReference type="InterPro" id="IPR008733">
    <property type="entry name" value="PEX11"/>
</dbReference>
<dbReference type="AlphaFoldDB" id="A0A9P4UP99"/>